<dbReference type="EMBL" id="RCHS01003850">
    <property type="protein sequence ID" value="RMX39190.1"/>
    <property type="molecule type" value="Genomic_DNA"/>
</dbReference>
<dbReference type="PANTHER" id="PTHR47457">
    <property type="entry name" value="OS05G0345500 PROTEIN"/>
    <property type="match status" value="1"/>
</dbReference>
<dbReference type="Proteomes" id="UP000275408">
    <property type="component" value="Unassembled WGS sequence"/>
</dbReference>
<protein>
    <recommendedName>
        <fullName evidence="3">F5/8 type C domain-containing protein</fullName>
    </recommendedName>
</protein>
<accession>A0A3M6TCU7</accession>
<dbReference type="InterPro" id="IPR000421">
    <property type="entry name" value="FA58C"/>
</dbReference>
<keyword evidence="2" id="KW-0472">Membrane</keyword>
<name>A0A3M6TCU7_POCDA</name>
<dbReference type="Gene3D" id="2.60.120.260">
    <property type="entry name" value="Galactose-binding domain-like"/>
    <property type="match status" value="1"/>
</dbReference>
<keyword evidence="2" id="KW-1133">Transmembrane helix</keyword>
<feature type="coiled-coil region" evidence="1">
    <location>
        <begin position="63"/>
        <end position="193"/>
    </location>
</feature>
<evidence type="ECO:0000256" key="2">
    <source>
        <dbReference type="SAM" id="Phobius"/>
    </source>
</evidence>
<proteinExistence type="predicted"/>
<evidence type="ECO:0000259" key="3">
    <source>
        <dbReference type="PROSITE" id="PS50022"/>
    </source>
</evidence>
<evidence type="ECO:0000313" key="5">
    <source>
        <dbReference type="Proteomes" id="UP000275408"/>
    </source>
</evidence>
<feature type="transmembrane region" description="Helical" evidence="2">
    <location>
        <begin position="190"/>
        <end position="209"/>
    </location>
</feature>
<feature type="domain" description="F5/8 type C" evidence="3">
    <location>
        <begin position="219"/>
        <end position="372"/>
    </location>
</feature>
<dbReference type="InterPro" id="IPR008979">
    <property type="entry name" value="Galactose-bd-like_sf"/>
</dbReference>
<keyword evidence="5" id="KW-1185">Reference proteome</keyword>
<dbReference type="PROSITE" id="PS50022">
    <property type="entry name" value="FA58C_3"/>
    <property type="match status" value="1"/>
</dbReference>
<evidence type="ECO:0000256" key="1">
    <source>
        <dbReference type="SAM" id="Coils"/>
    </source>
</evidence>
<comment type="caution">
    <text evidence="4">The sequence shown here is derived from an EMBL/GenBank/DDBJ whole genome shotgun (WGS) entry which is preliminary data.</text>
</comment>
<organism evidence="4 5">
    <name type="scientific">Pocillopora damicornis</name>
    <name type="common">Cauliflower coral</name>
    <name type="synonym">Millepora damicornis</name>
    <dbReference type="NCBI Taxonomy" id="46731"/>
    <lineage>
        <taxon>Eukaryota</taxon>
        <taxon>Metazoa</taxon>
        <taxon>Cnidaria</taxon>
        <taxon>Anthozoa</taxon>
        <taxon>Hexacorallia</taxon>
        <taxon>Scleractinia</taxon>
        <taxon>Astrocoeniina</taxon>
        <taxon>Pocilloporidae</taxon>
        <taxon>Pocillopora</taxon>
    </lineage>
</organism>
<keyword evidence="2" id="KW-0812">Transmembrane</keyword>
<dbReference type="OrthoDB" id="19132at2759"/>
<sequence>MHRCLRCPNLEKELNDLKTERVTFKNKISQLEGMRVEDEKEKEKNRKDTKRKDEIIREKITKIADLESTNKIQLEEIEDLKKTMENIKTKKRDLVEEKKKLEKQIGELKAKNEELKLKLQVQIEKQAQKKELRLKLQVQTDLEELNQLKTQNDVLSSQMEELNEKLKSSESECKRLQEELKKCQMMREEATSLFYLFIYLFFLLSDIFLPTGNEFTGNCSGVIYFLKRDASAKLRASRSSDGPGEASDILNHEKSAISGTAESANSWWSIDLGLSHRLVIKHYSLRQGKRDGESALTDWELEGSHDGENWEKIKTIYNEEDPQFAAPPPFYTGTWSVEKGIAAFRFFRILQTGGNSSGKYGIYLSGIELFGVLLST</sequence>
<dbReference type="SUPFAM" id="SSF49785">
    <property type="entry name" value="Galactose-binding domain-like"/>
    <property type="match status" value="1"/>
</dbReference>
<dbReference type="AlphaFoldDB" id="A0A3M6TCU7"/>
<evidence type="ECO:0000313" key="4">
    <source>
        <dbReference type="EMBL" id="RMX39190.1"/>
    </source>
</evidence>
<dbReference type="Pfam" id="PF00754">
    <property type="entry name" value="F5_F8_type_C"/>
    <property type="match status" value="1"/>
</dbReference>
<keyword evidence="1" id="KW-0175">Coiled coil</keyword>
<feature type="coiled-coil region" evidence="1">
    <location>
        <begin position="7"/>
        <end position="34"/>
    </location>
</feature>
<gene>
    <name evidence="4" type="ORF">pdam_00013522</name>
</gene>
<reference evidence="4 5" key="1">
    <citation type="journal article" date="2018" name="Sci. Rep.">
        <title>Comparative analysis of the Pocillopora damicornis genome highlights role of immune system in coral evolution.</title>
        <authorList>
            <person name="Cunning R."/>
            <person name="Bay R.A."/>
            <person name="Gillette P."/>
            <person name="Baker A.C."/>
            <person name="Traylor-Knowles N."/>
        </authorList>
    </citation>
    <scope>NUCLEOTIDE SEQUENCE [LARGE SCALE GENOMIC DNA]</scope>
    <source>
        <strain evidence="4">RSMAS</strain>
        <tissue evidence="4">Whole animal</tissue>
    </source>
</reference>
<dbReference type="PANTHER" id="PTHR47457:SF1">
    <property type="entry name" value="BTB DOMAIN-CONTAINING PROTEIN-RELATED"/>
    <property type="match status" value="1"/>
</dbReference>